<dbReference type="InterPro" id="IPR042183">
    <property type="entry name" value="MmgE/PrpD_sf_1"/>
</dbReference>
<dbReference type="Gene3D" id="1.10.4100.10">
    <property type="entry name" value="2-methylcitrate dehydratase PrpD"/>
    <property type="match status" value="1"/>
</dbReference>
<dbReference type="InterPro" id="IPR045337">
    <property type="entry name" value="MmgE_PrpD_C"/>
</dbReference>
<reference evidence="4 5" key="1">
    <citation type="submission" date="2022-11" db="EMBL/GenBank/DDBJ databases">
        <title>Minimal conservation of predation-associated metabolite biosynthetic gene clusters underscores biosynthetic potential of Myxococcota including descriptions for ten novel species: Archangium lansinium sp. nov., Myxococcus landrumus sp. nov., Nannocystis bai.</title>
        <authorList>
            <person name="Ahearne A."/>
            <person name="Stevens C."/>
            <person name="Dowd S."/>
        </authorList>
    </citation>
    <scope>NUCLEOTIDE SEQUENCE [LARGE SCALE GENOMIC DNA]</scope>
    <source>
        <strain evidence="4 5">NCELM</strain>
    </source>
</reference>
<dbReference type="InterPro" id="IPR005656">
    <property type="entry name" value="MmgE_PrpD"/>
</dbReference>
<dbReference type="Pfam" id="PF03972">
    <property type="entry name" value="MmgE_PrpD_N"/>
    <property type="match status" value="1"/>
</dbReference>
<name>A0ABT5B3H4_9BACT</name>
<evidence type="ECO:0000259" key="2">
    <source>
        <dbReference type="Pfam" id="PF03972"/>
    </source>
</evidence>
<dbReference type="RefSeq" id="WP_271998001.1">
    <property type="nucleotide sequence ID" value="NZ_JAQNDN010000004.1"/>
</dbReference>
<dbReference type="Pfam" id="PF19305">
    <property type="entry name" value="MmgE_PrpD_C"/>
    <property type="match status" value="1"/>
</dbReference>
<evidence type="ECO:0000256" key="1">
    <source>
        <dbReference type="ARBA" id="ARBA00006174"/>
    </source>
</evidence>
<proteinExistence type="inferred from homology"/>
<keyword evidence="5" id="KW-1185">Reference proteome</keyword>
<dbReference type="Gene3D" id="3.30.1330.120">
    <property type="entry name" value="2-methylcitrate dehydratase PrpD"/>
    <property type="match status" value="1"/>
</dbReference>
<evidence type="ECO:0000313" key="4">
    <source>
        <dbReference type="EMBL" id="MDC0668653.1"/>
    </source>
</evidence>
<dbReference type="Proteomes" id="UP001217838">
    <property type="component" value="Unassembled WGS sequence"/>
</dbReference>
<dbReference type="SUPFAM" id="SSF103378">
    <property type="entry name" value="2-methylcitrate dehydratase PrpD"/>
    <property type="match status" value="1"/>
</dbReference>
<dbReference type="PANTHER" id="PTHR16943:SF8">
    <property type="entry name" value="2-METHYLCITRATE DEHYDRATASE"/>
    <property type="match status" value="1"/>
</dbReference>
<dbReference type="InterPro" id="IPR036148">
    <property type="entry name" value="MmgE/PrpD_sf"/>
</dbReference>
<evidence type="ECO:0000259" key="3">
    <source>
        <dbReference type="Pfam" id="PF19305"/>
    </source>
</evidence>
<dbReference type="InterPro" id="IPR042188">
    <property type="entry name" value="MmgE/PrpD_sf_2"/>
</dbReference>
<feature type="domain" description="MmgE/PrpD N-terminal" evidence="2">
    <location>
        <begin position="10"/>
        <end position="250"/>
    </location>
</feature>
<comment type="caution">
    <text evidence="4">The sequence shown here is derived from an EMBL/GenBank/DDBJ whole genome shotgun (WGS) entry which is preliminary data.</text>
</comment>
<dbReference type="InterPro" id="IPR045336">
    <property type="entry name" value="MmgE_PrpD_N"/>
</dbReference>
<gene>
    <name evidence="4" type="ORF">POL58_12925</name>
</gene>
<evidence type="ECO:0000313" key="5">
    <source>
        <dbReference type="Proteomes" id="UP001217838"/>
    </source>
</evidence>
<feature type="domain" description="MmgE/PrpD C-terminal" evidence="3">
    <location>
        <begin position="266"/>
        <end position="441"/>
    </location>
</feature>
<dbReference type="PANTHER" id="PTHR16943">
    <property type="entry name" value="2-METHYLCITRATE DEHYDRATASE-RELATED"/>
    <property type="match status" value="1"/>
</dbReference>
<accession>A0ABT5B3H4</accession>
<protein>
    <submittedName>
        <fullName evidence="4">MmgE/PrpD family protein</fullName>
    </submittedName>
</protein>
<sequence length="468" mass="50725">MDRRPTKVYRLGEFVERATFADLSNSAREQLELRILDAVGCAIGAVDAEPPLRIRALVADLGGAPRCTLFGGGRTAPDRAALYNAALVRYLDYNDSYLAPGETCHPSDNLGAVLAAAEYAGCDGRELLTALAVAYQVQCRLSDEAPVRRRGFDHVTHLAYSAAAGAARALGLDAESAANAMAIAGTALNALRVTRTGALSHWKGLAAPYAASCALEAALLAMRGITGPAEVFEGNKGFEDAIAGPFEIDWSKEGLDRVERTIVKRYNAEVHSQSTLEGVLELKAMHAIDPATIERVTIDTFDVAYHIIGGGEEGGKTSIGTKEEADHSLPYMVAVALLDGQVLPAQYELERIRRADVQRLLRRIFVRPDEGFSRRFPAEMPCRITVSTADNRFHAIEKRDYEGFVTRPMSWAAVATKFDELAAPHADEALRRELRNAVRGLKERAPVAELARLLARVGVGSQPNESEE</sequence>
<dbReference type="EMBL" id="JAQNDN010000004">
    <property type="protein sequence ID" value="MDC0668653.1"/>
    <property type="molecule type" value="Genomic_DNA"/>
</dbReference>
<organism evidence="4 5">
    <name type="scientific">Nannocystis radixulma</name>
    <dbReference type="NCBI Taxonomy" id="2995305"/>
    <lineage>
        <taxon>Bacteria</taxon>
        <taxon>Pseudomonadati</taxon>
        <taxon>Myxococcota</taxon>
        <taxon>Polyangia</taxon>
        <taxon>Nannocystales</taxon>
        <taxon>Nannocystaceae</taxon>
        <taxon>Nannocystis</taxon>
    </lineage>
</organism>
<comment type="similarity">
    <text evidence="1">Belongs to the PrpD family.</text>
</comment>